<keyword evidence="1" id="KW-1133">Transmembrane helix</keyword>
<name>D4LEG8_RUMC1</name>
<evidence type="ECO:0000313" key="2">
    <source>
        <dbReference type="EMBL" id="CBL18013.1"/>
    </source>
</evidence>
<dbReference type="KEGG" id="rch:RUM_19780"/>
<accession>D4LEG8</accession>
<dbReference type="BioCyc" id="RCHA213810:RUM_RS09600-MONOMER"/>
<evidence type="ECO:0000256" key="1">
    <source>
        <dbReference type="SAM" id="Phobius"/>
    </source>
</evidence>
<keyword evidence="1" id="KW-0472">Membrane</keyword>
<dbReference type="InterPro" id="IPR014197">
    <property type="entry name" value="Sporulation_prot_YunB"/>
</dbReference>
<sequence length="209" mass="23014">MRYRRTRRPRKRILVGVLLLCGLILWILWLGIRIREPFSAACTHVIRQDATRILVESTEHALQQTREEQGEFAAIVKNESGEIVSVELLSGAVSRFQNQVTGRVNEALNQYASSRVSVPLGSASGMTLLAGRGPNVQVQVRPAGSVQTELLTQFTQAGINQTCHQILLRLTLTLDVAAPLQCQPVTVTYTCLLSETIIVGKTPDGIWAL</sequence>
<dbReference type="Proteomes" id="UP000007054">
    <property type="component" value="Chromosome"/>
</dbReference>
<organism evidence="2 3">
    <name type="scientific">Ruminococcus champanellensis (strain DSM 18848 / JCM 17042 / KCTC 15320 / 18P13)</name>
    <dbReference type="NCBI Taxonomy" id="213810"/>
    <lineage>
        <taxon>Bacteria</taxon>
        <taxon>Bacillati</taxon>
        <taxon>Bacillota</taxon>
        <taxon>Clostridia</taxon>
        <taxon>Eubacteriales</taxon>
        <taxon>Oscillospiraceae</taxon>
        <taxon>Ruminococcus</taxon>
    </lineage>
</organism>
<dbReference type="RefSeq" id="WP_015558919.1">
    <property type="nucleotide sequence ID" value="NC_021039.1"/>
</dbReference>
<dbReference type="GeneID" id="83156647"/>
<dbReference type="NCBIfam" id="TIGR02832">
    <property type="entry name" value="spo_yunB"/>
    <property type="match status" value="1"/>
</dbReference>
<reference evidence="2" key="2">
    <citation type="submission" date="2010-03" db="EMBL/GenBank/DDBJ databases">
        <authorList>
            <person name="Pajon A."/>
        </authorList>
    </citation>
    <scope>NUCLEOTIDE SEQUENCE</scope>
    <source>
        <strain evidence="2">Type strain: 18P13</strain>
    </source>
</reference>
<keyword evidence="3" id="KW-1185">Reference proteome</keyword>
<dbReference type="PATRIC" id="fig|213810.4.peg.1877"/>
<dbReference type="HOGENOM" id="CLU_067338_2_0_9"/>
<evidence type="ECO:0000313" key="3">
    <source>
        <dbReference type="Proteomes" id="UP000007054"/>
    </source>
</evidence>
<reference evidence="2" key="1">
    <citation type="submission" date="2010-03" db="EMBL/GenBank/DDBJ databases">
        <title>The genome sequence of Ruminococcus sp. 18P13.</title>
        <authorList>
            <consortium name="metaHIT consortium -- http://www.metahit.eu/"/>
            <person name="Pajon A."/>
            <person name="Turner K."/>
            <person name="Parkhill J."/>
            <person name="Bernalier A."/>
        </authorList>
    </citation>
    <scope>NUCLEOTIDE SEQUENCE [LARGE SCALE GENOMIC DNA]</scope>
    <source>
        <strain evidence="2">Type strain: 18P13</strain>
    </source>
</reference>
<dbReference type="EMBL" id="FP929052">
    <property type="protein sequence ID" value="CBL18013.1"/>
    <property type="molecule type" value="Genomic_DNA"/>
</dbReference>
<keyword evidence="1" id="KW-0812">Transmembrane</keyword>
<dbReference type="Pfam" id="PF09560">
    <property type="entry name" value="Spore_YunB"/>
    <property type="match status" value="1"/>
</dbReference>
<dbReference type="AlphaFoldDB" id="D4LEG8"/>
<proteinExistence type="predicted"/>
<feature type="transmembrane region" description="Helical" evidence="1">
    <location>
        <begin position="12"/>
        <end position="32"/>
    </location>
</feature>
<protein>
    <submittedName>
        <fullName evidence="2">Sporulation protein YunB</fullName>
    </submittedName>
</protein>
<dbReference type="STRING" id="213810.RUM_19780"/>
<gene>
    <name evidence="2" type="ordered locus">RUM_19780</name>
</gene>